<dbReference type="RefSeq" id="XP_024697455.1">
    <property type="nucleotide sequence ID" value="XM_024838530.1"/>
</dbReference>
<accession>A0A2I1DG62</accession>
<comment type="caution">
    <text evidence="4">The sequence shown here is derived from an EMBL/GenBank/DDBJ whole genome shotgun (WGS) entry which is preliminary data.</text>
</comment>
<dbReference type="Pfam" id="PF12738">
    <property type="entry name" value="PTCB-BRCT"/>
    <property type="match status" value="1"/>
</dbReference>
<dbReference type="OrthoDB" id="342264at2759"/>
<evidence type="ECO:0000313" key="5">
    <source>
        <dbReference type="Proteomes" id="UP000234254"/>
    </source>
</evidence>
<dbReference type="GeneID" id="36546054"/>
<name>A0A2I1DG62_ASPC2</name>
<feature type="compositionally biased region" description="Basic residues" evidence="1">
    <location>
        <begin position="105"/>
        <end position="121"/>
    </location>
</feature>
<dbReference type="SUPFAM" id="SSF142921">
    <property type="entry name" value="WGR domain-like"/>
    <property type="match status" value="1"/>
</dbReference>
<dbReference type="VEuPathDB" id="FungiDB:P168DRAFT_301485"/>
<dbReference type="SUPFAM" id="SSF52113">
    <property type="entry name" value="BRCT domain"/>
    <property type="match status" value="1"/>
</dbReference>
<dbReference type="InterPro" id="IPR036420">
    <property type="entry name" value="BRCT_dom_sf"/>
</dbReference>
<dbReference type="PROSITE" id="PS50172">
    <property type="entry name" value="BRCT"/>
    <property type="match status" value="1"/>
</dbReference>
<feature type="compositionally biased region" description="Low complexity" evidence="1">
    <location>
        <begin position="126"/>
        <end position="135"/>
    </location>
</feature>
<organism evidence="4 5">
    <name type="scientific">Aspergillus campestris (strain IBT 28561)</name>
    <dbReference type="NCBI Taxonomy" id="1392248"/>
    <lineage>
        <taxon>Eukaryota</taxon>
        <taxon>Fungi</taxon>
        <taxon>Dikarya</taxon>
        <taxon>Ascomycota</taxon>
        <taxon>Pezizomycotina</taxon>
        <taxon>Eurotiomycetes</taxon>
        <taxon>Eurotiomycetidae</taxon>
        <taxon>Eurotiales</taxon>
        <taxon>Aspergillaceae</taxon>
        <taxon>Aspergillus</taxon>
        <taxon>Aspergillus subgen. Circumdati</taxon>
    </lineage>
</organism>
<evidence type="ECO:0000256" key="1">
    <source>
        <dbReference type="SAM" id="MobiDB-lite"/>
    </source>
</evidence>
<evidence type="ECO:0000259" key="2">
    <source>
        <dbReference type="PROSITE" id="PS50172"/>
    </source>
</evidence>
<evidence type="ECO:0000313" key="4">
    <source>
        <dbReference type="EMBL" id="PKY08861.1"/>
    </source>
</evidence>
<evidence type="ECO:0000259" key="3">
    <source>
        <dbReference type="PROSITE" id="PS51977"/>
    </source>
</evidence>
<dbReference type="InterPro" id="IPR001357">
    <property type="entry name" value="BRCT_dom"/>
</dbReference>
<proteinExistence type="predicted"/>
<dbReference type="EMBL" id="MSFM01000001">
    <property type="protein sequence ID" value="PKY08861.1"/>
    <property type="molecule type" value="Genomic_DNA"/>
</dbReference>
<protein>
    <submittedName>
        <fullName evidence="4">BRCT domain protein</fullName>
    </submittedName>
</protein>
<gene>
    <name evidence="4" type="ORF">P168DRAFT_301485</name>
</gene>
<feature type="domain" description="BRCT" evidence="2">
    <location>
        <begin position="1"/>
        <end position="93"/>
    </location>
</feature>
<dbReference type="Gene3D" id="3.40.50.10190">
    <property type="entry name" value="BRCT domain"/>
    <property type="match status" value="1"/>
</dbReference>
<reference evidence="4" key="1">
    <citation type="submission" date="2016-12" db="EMBL/GenBank/DDBJ databases">
        <title>The genomes of Aspergillus section Nigri reveals drivers in fungal speciation.</title>
        <authorList>
            <consortium name="DOE Joint Genome Institute"/>
            <person name="Vesth T.C."/>
            <person name="Nybo J."/>
            <person name="Theobald S."/>
            <person name="Brandl J."/>
            <person name="Frisvad J.C."/>
            <person name="Nielsen K.F."/>
            <person name="Lyhne E.K."/>
            <person name="Kogle M.E."/>
            <person name="Kuo A."/>
            <person name="Riley R."/>
            <person name="Clum A."/>
            <person name="Nolan M."/>
            <person name="Lipzen A."/>
            <person name="Salamov A."/>
            <person name="Henrissat B."/>
            <person name="Wiebenga A."/>
            <person name="De vries R.P."/>
            <person name="Grigoriev I.V."/>
            <person name="Mortensen U.H."/>
            <person name="Andersen M.R."/>
            <person name="Baker S.E."/>
        </authorList>
    </citation>
    <scope>NUCLEOTIDE SEQUENCE</scope>
    <source>
        <strain evidence="4">IBT 28561</strain>
    </source>
</reference>
<dbReference type="InterPro" id="IPR036930">
    <property type="entry name" value="WGR_dom_sf"/>
</dbReference>
<feature type="region of interest" description="Disordered" evidence="1">
    <location>
        <begin position="105"/>
        <end position="148"/>
    </location>
</feature>
<keyword evidence="5" id="KW-1185">Reference proteome</keyword>
<sequence>MGKTFEKINACSAGNFGSNSNKIPQWVKANGGQYSKSVVEGVTHLITTVEAYKKDVEAVRMAKQLQTVKIVSYDWLSDSLLSKTLKPKAEKQYLLENVVKKEKKGKSQVKKGVAKNPKKPKGNGAGKAKGSAKASSRSIKTKPAASNPEYQIYMDKENHTTHSATLYRQQLSRNSREKFQLKMYETKKEPHTYTTYTKYTRTGVSKSELLAPLDSTLDIALSAFKAFFKDKTGLDWEERASTTPLLPKADGEGNALPPHEGWFHYDERVGLLSSILKRDREDAFDASKFK</sequence>
<dbReference type="CDD" id="cd00027">
    <property type="entry name" value="BRCT"/>
    <property type="match status" value="1"/>
</dbReference>
<dbReference type="AlphaFoldDB" id="A0A2I1DG62"/>
<feature type="domain" description="WGR" evidence="3">
    <location>
        <begin position="149"/>
        <end position="249"/>
    </location>
</feature>
<dbReference type="Proteomes" id="UP000234254">
    <property type="component" value="Unassembled WGS sequence"/>
</dbReference>
<dbReference type="InterPro" id="IPR008893">
    <property type="entry name" value="WGR_domain"/>
</dbReference>
<dbReference type="PROSITE" id="PS51977">
    <property type="entry name" value="WGR"/>
    <property type="match status" value="1"/>
</dbReference>